<dbReference type="InterPro" id="IPR023393">
    <property type="entry name" value="START-like_dom_sf"/>
</dbReference>
<dbReference type="Pfam" id="PF06240">
    <property type="entry name" value="COXG"/>
    <property type="match status" value="1"/>
</dbReference>
<dbReference type="SUPFAM" id="SSF55961">
    <property type="entry name" value="Bet v1-like"/>
    <property type="match status" value="1"/>
</dbReference>
<dbReference type="Proteomes" id="UP000002931">
    <property type="component" value="Unassembled WGS sequence"/>
</dbReference>
<gene>
    <name evidence="1" type="ORF">RB2654_08737</name>
</gene>
<reference evidence="1 2" key="1">
    <citation type="journal article" date="2010" name="J. Bacteriol.">
        <title>Genome sequences of Pelagibaca bermudensis HTCC2601T and Maritimibacter alkaliphilus HTCC2654T, the type strains of two marine Roseobacter genera.</title>
        <authorList>
            <person name="Thrash J.C."/>
            <person name="Cho J.C."/>
            <person name="Ferriera S."/>
            <person name="Johnson J."/>
            <person name="Vergin K.L."/>
            <person name="Giovannoni S.J."/>
        </authorList>
    </citation>
    <scope>NUCLEOTIDE SEQUENCE [LARGE SCALE GENOMIC DNA]</scope>
    <source>
        <strain evidence="1 2">HTCC2654</strain>
    </source>
</reference>
<dbReference type="AlphaFoldDB" id="A3VHT8"/>
<accession>A3VHT8</accession>
<dbReference type="EMBL" id="AAMT01000009">
    <property type="protein sequence ID" value="EAQ12279.1"/>
    <property type="molecule type" value="Genomic_DNA"/>
</dbReference>
<dbReference type="Gene3D" id="3.30.530.20">
    <property type="match status" value="1"/>
</dbReference>
<evidence type="ECO:0000313" key="1">
    <source>
        <dbReference type="EMBL" id="EAQ12279.1"/>
    </source>
</evidence>
<proteinExistence type="predicted"/>
<name>A3VHT8_9RHOB</name>
<sequence length="156" mass="16519">MEMSGSRTIAADRETVWTHLNSAETLKACIPGCEELTGTPDEGFQAVVKQKVGPVKATFKGEVTLEDVNAPESYRIVGEGKGGVAGFAKGGANVTLTEVEGGTELSYEVDAKVGGKLAQLGSRIVNGFAKKMVDSFFDRFSQIVEEGKSPDEVEAE</sequence>
<dbReference type="CDD" id="cd05018">
    <property type="entry name" value="CoxG"/>
    <property type="match status" value="1"/>
</dbReference>
<dbReference type="PANTHER" id="PTHR38588">
    <property type="entry name" value="BLL0334 PROTEIN"/>
    <property type="match status" value="1"/>
</dbReference>
<dbReference type="PANTHER" id="PTHR38588:SF1">
    <property type="entry name" value="BLL0334 PROTEIN"/>
    <property type="match status" value="1"/>
</dbReference>
<dbReference type="HOGENOM" id="CLU_046420_1_0_5"/>
<keyword evidence="2" id="KW-1185">Reference proteome</keyword>
<dbReference type="RefSeq" id="WP_008330603.1">
    <property type="nucleotide sequence ID" value="NZ_CH902578.1"/>
</dbReference>
<dbReference type="eggNOG" id="COG3427">
    <property type="taxonomic scope" value="Bacteria"/>
</dbReference>
<comment type="caution">
    <text evidence="1">The sequence shown here is derived from an EMBL/GenBank/DDBJ whole genome shotgun (WGS) entry which is preliminary data.</text>
</comment>
<dbReference type="STRING" id="314271.RB2654_08737"/>
<evidence type="ECO:0000313" key="2">
    <source>
        <dbReference type="Proteomes" id="UP000002931"/>
    </source>
</evidence>
<dbReference type="OrthoDB" id="9787428at2"/>
<organism evidence="1 2">
    <name type="scientific">Maritimibacter alkaliphilus HTCC2654</name>
    <dbReference type="NCBI Taxonomy" id="314271"/>
    <lineage>
        <taxon>Bacteria</taxon>
        <taxon>Pseudomonadati</taxon>
        <taxon>Pseudomonadota</taxon>
        <taxon>Alphaproteobacteria</taxon>
        <taxon>Rhodobacterales</taxon>
        <taxon>Roseobacteraceae</taxon>
        <taxon>Maritimibacter</taxon>
    </lineage>
</organism>
<protein>
    <submittedName>
        <fullName evidence="1">Carbon monoxide dehydrogenase operon G protein</fullName>
    </submittedName>
</protein>
<dbReference type="InterPro" id="IPR010419">
    <property type="entry name" value="CO_DH_gsu"/>
</dbReference>